<dbReference type="InterPro" id="IPR001279">
    <property type="entry name" value="Metallo-B-lactamas"/>
</dbReference>
<reference evidence="6 7" key="1">
    <citation type="submission" date="2016-10" db="EMBL/GenBank/DDBJ databases">
        <authorList>
            <person name="de Groot N.N."/>
        </authorList>
    </citation>
    <scope>NUCLEOTIDE SEQUENCE [LARGE SCALE GENOMIC DNA]</scope>
    <source>
        <strain evidence="6 7">CGMCC 1.11030</strain>
    </source>
</reference>
<evidence type="ECO:0000256" key="2">
    <source>
        <dbReference type="ARBA" id="ARBA00022723"/>
    </source>
</evidence>
<evidence type="ECO:0000259" key="5">
    <source>
        <dbReference type="SMART" id="SM00849"/>
    </source>
</evidence>
<dbReference type="GO" id="GO:0016787">
    <property type="term" value="F:hydrolase activity"/>
    <property type="evidence" value="ECO:0007669"/>
    <property type="project" value="UniProtKB-KW"/>
</dbReference>
<dbReference type="InterPro" id="IPR036866">
    <property type="entry name" value="RibonucZ/Hydroxyglut_hydro"/>
</dbReference>
<sequence>MLTLGAATIERIVDIDPFRFGLTQIFPDASLEALEDARAWLEPHSLDFATGQVLLGVQSHLLRIGGLTILVDTCVGECKPRPRRPDWHERRDTGYLDRLAAAGVRPEDVDVVMCTHLHADHAGWNTRLENGRWVPTFPRARYVMGRAELDHWTAEEARAPGEANHGLFADSVKPVVEAGLAEPVEEGFELTAGLSLIALPGHTPGQMGLSLKHPGGTAIFCGDALHSPVQLRRPDWSSAFCTDPVQAALTRRAMLEQAEGSGGMILPVHLRGATGFRPERVGDHWRPVYL</sequence>
<dbReference type="CDD" id="cd16277">
    <property type="entry name" value="metallo-hydrolase-like_MBL-fold"/>
    <property type="match status" value="1"/>
</dbReference>
<dbReference type="OrthoDB" id="9773738at2"/>
<feature type="domain" description="Metallo-beta-lactamase" evidence="5">
    <location>
        <begin position="56"/>
        <end position="269"/>
    </location>
</feature>
<evidence type="ECO:0000313" key="7">
    <source>
        <dbReference type="Proteomes" id="UP000199377"/>
    </source>
</evidence>
<dbReference type="Gene3D" id="3.60.15.10">
    <property type="entry name" value="Ribonuclease Z/Hydroxyacylglutathione hydrolase-like"/>
    <property type="match status" value="1"/>
</dbReference>
<dbReference type="GO" id="GO:0046872">
    <property type="term" value="F:metal ion binding"/>
    <property type="evidence" value="ECO:0007669"/>
    <property type="project" value="UniProtKB-KW"/>
</dbReference>
<protein>
    <submittedName>
        <fullName evidence="6">Glyoxylase, beta-lactamase superfamily II</fullName>
    </submittedName>
</protein>
<dbReference type="PANTHER" id="PTHR42978">
    <property type="entry name" value="QUORUM-QUENCHING LACTONASE YTNP-RELATED-RELATED"/>
    <property type="match status" value="1"/>
</dbReference>
<evidence type="ECO:0000256" key="1">
    <source>
        <dbReference type="ARBA" id="ARBA00007749"/>
    </source>
</evidence>
<comment type="similarity">
    <text evidence="1">Belongs to the metallo-beta-lactamase superfamily.</text>
</comment>
<keyword evidence="7" id="KW-1185">Reference proteome</keyword>
<dbReference type="Proteomes" id="UP000199377">
    <property type="component" value="Unassembled WGS sequence"/>
</dbReference>
<keyword evidence="3" id="KW-0378">Hydrolase</keyword>
<dbReference type="STRING" id="1114924.SAMN05216258_10185"/>
<dbReference type="InterPro" id="IPR051013">
    <property type="entry name" value="MBL_superfamily_lactonases"/>
</dbReference>
<dbReference type="SUPFAM" id="SSF56281">
    <property type="entry name" value="Metallo-hydrolase/oxidoreductase"/>
    <property type="match status" value="1"/>
</dbReference>
<evidence type="ECO:0000256" key="4">
    <source>
        <dbReference type="ARBA" id="ARBA00022833"/>
    </source>
</evidence>
<evidence type="ECO:0000256" key="3">
    <source>
        <dbReference type="ARBA" id="ARBA00022801"/>
    </source>
</evidence>
<dbReference type="EMBL" id="FOQH01000001">
    <property type="protein sequence ID" value="SFH61603.1"/>
    <property type="molecule type" value="Genomic_DNA"/>
</dbReference>
<dbReference type="RefSeq" id="WP_092856653.1">
    <property type="nucleotide sequence ID" value="NZ_FOQH01000001.1"/>
</dbReference>
<dbReference type="PANTHER" id="PTHR42978:SF6">
    <property type="entry name" value="QUORUM-QUENCHING LACTONASE YTNP-RELATED"/>
    <property type="match status" value="1"/>
</dbReference>
<proteinExistence type="inferred from homology"/>
<keyword evidence="4" id="KW-0862">Zinc</keyword>
<organism evidence="6 7">
    <name type="scientific">Albimonas pacifica</name>
    <dbReference type="NCBI Taxonomy" id="1114924"/>
    <lineage>
        <taxon>Bacteria</taxon>
        <taxon>Pseudomonadati</taxon>
        <taxon>Pseudomonadota</taxon>
        <taxon>Alphaproteobacteria</taxon>
        <taxon>Rhodobacterales</taxon>
        <taxon>Paracoccaceae</taxon>
        <taxon>Albimonas</taxon>
    </lineage>
</organism>
<keyword evidence="2" id="KW-0479">Metal-binding</keyword>
<name>A0A1I3BH40_9RHOB</name>
<evidence type="ECO:0000313" key="6">
    <source>
        <dbReference type="EMBL" id="SFH61603.1"/>
    </source>
</evidence>
<dbReference type="AlphaFoldDB" id="A0A1I3BH40"/>
<gene>
    <name evidence="6" type="ORF">SAMN05216258_10185</name>
</gene>
<dbReference type="SMART" id="SM00849">
    <property type="entry name" value="Lactamase_B"/>
    <property type="match status" value="1"/>
</dbReference>
<dbReference type="Pfam" id="PF00753">
    <property type="entry name" value="Lactamase_B"/>
    <property type="match status" value="1"/>
</dbReference>
<accession>A0A1I3BH40</accession>